<dbReference type="CDD" id="cd07710">
    <property type="entry name" value="arylsulfatase_Sdsa1-like_MBL-fold"/>
    <property type="match status" value="1"/>
</dbReference>
<dbReference type="GO" id="GO:0046872">
    <property type="term" value="F:metal ion binding"/>
    <property type="evidence" value="ECO:0007669"/>
    <property type="project" value="UniProtKB-KW"/>
</dbReference>
<dbReference type="InterPro" id="IPR036527">
    <property type="entry name" value="SCP2_sterol-bd_dom_sf"/>
</dbReference>
<dbReference type="Pfam" id="PF14864">
    <property type="entry name" value="Alkyl_sulf_C"/>
    <property type="match status" value="1"/>
</dbReference>
<dbReference type="AlphaFoldDB" id="A0A1N6CN09"/>
<dbReference type="SUPFAM" id="SSF56281">
    <property type="entry name" value="Metallo-hydrolase/oxidoreductase"/>
    <property type="match status" value="1"/>
</dbReference>
<dbReference type="InterPro" id="IPR001279">
    <property type="entry name" value="Metallo-B-lactamas"/>
</dbReference>
<dbReference type="Proteomes" id="UP000185192">
    <property type="component" value="Unassembled WGS sequence"/>
</dbReference>
<dbReference type="Pfam" id="PF00753">
    <property type="entry name" value="Lactamase_B"/>
    <property type="match status" value="1"/>
</dbReference>
<dbReference type="Pfam" id="PF14863">
    <property type="entry name" value="Alkyl_sulf_dimr"/>
    <property type="match status" value="1"/>
</dbReference>
<dbReference type="GO" id="GO:0018909">
    <property type="term" value="P:dodecyl sulfate metabolic process"/>
    <property type="evidence" value="ECO:0007669"/>
    <property type="project" value="InterPro"/>
</dbReference>
<feature type="chain" id="PRO_5013223959" evidence="6">
    <location>
        <begin position="26"/>
        <end position="701"/>
    </location>
</feature>
<sequence length="701" mass="76027">MTKRLPNARLLSAGMLLAATPLILAAAQEQTGQETATGPEAIDIPASEAATAQPAATVQPAPPPVAEPSGYQPPSGIAMPATRAANAEVAARLPIDNQSDFNNANRGFLAKIEEPQILNEDGSVAWEVGQFDFVKDAAPDTVNPSLWRQSKLNSIHGLFEVTEGIYQIRGYDLAQMTLIKGTTGWIVIDPLTTPAPARAGLALANATLGARPVQAVIFTHSHGDHFGGVSGVLDPADQRLRNVPIIAPHGFLRESIGENVLAGTAMNRRVQFQFGTNLPAGPAGHVGTGLGQVLSQGDLSLYPPTRTISKDGETMEIDGIQFEFMDAGETEAPAELVFYLPSFRALHTAEVVTRNFHNVLTPRGALVRDTLKWSKVIDDMLARYGDKSDVLVASHHWPTWGAVNVETALKNQRDLYRYVHDQTLRQANQGATMHEIAENIGEPDFAATDFGVRGYYGTFNHNSKAVYQRYFGWWDGVPAHYHQLPPAEESRKYVAAMGGPVKALNVGQTAFNSGDFRWAATVFNHLVFANPGDIVAKQWLASTYEQLGFQAEAGTWRNIYLTGAKELREGNVRGENVATTNARVLNSIPAIDLFDAMAARFNPAKMRGAGGVIQFTFPDRNEAVSVDLGSSVMFPRDGTRELSSTQVTVSRTNFTRMLMQEVQPSDLIVSGEMRVLGNVILMAQMFGALDPVDPQFDIVTP</sequence>
<evidence type="ECO:0000256" key="3">
    <source>
        <dbReference type="ARBA" id="ARBA00022833"/>
    </source>
</evidence>
<accession>A0A1N6CN09</accession>
<dbReference type="InterPro" id="IPR029228">
    <property type="entry name" value="Alkyl_sulf_dimr"/>
</dbReference>
<dbReference type="PANTHER" id="PTHR43223">
    <property type="entry name" value="ALKYL/ARYL-SULFATASE"/>
    <property type="match status" value="1"/>
</dbReference>
<dbReference type="SUPFAM" id="SSF55718">
    <property type="entry name" value="SCP-like"/>
    <property type="match status" value="1"/>
</dbReference>
<comment type="similarity">
    <text evidence="4">Belongs to the metallo-beta-lactamase superfamily. Type III sulfatase family.</text>
</comment>
<feature type="signal peptide" evidence="6">
    <location>
        <begin position="1"/>
        <end position="25"/>
    </location>
</feature>
<keyword evidence="2" id="KW-0378">Hydrolase</keyword>
<dbReference type="PANTHER" id="PTHR43223:SF1">
    <property type="entry name" value="ALKYL_ARYL-SULFATASE BDS1"/>
    <property type="match status" value="1"/>
</dbReference>
<dbReference type="FunFam" id="3.60.15.30:FF:000001">
    <property type="entry name" value="Alkyl/aryl-sulfatase BDS1"/>
    <property type="match status" value="1"/>
</dbReference>
<dbReference type="InterPro" id="IPR038536">
    <property type="entry name" value="Alkyl/aryl-sulf_dimr_sf"/>
</dbReference>
<evidence type="ECO:0000313" key="8">
    <source>
        <dbReference type="EMBL" id="SIN59882.1"/>
    </source>
</evidence>
<proteinExistence type="inferred from homology"/>
<feature type="region of interest" description="Disordered" evidence="5">
    <location>
        <begin position="49"/>
        <end position="70"/>
    </location>
</feature>
<dbReference type="InterPro" id="IPR052195">
    <property type="entry name" value="Bact_Alkyl/Aryl-Sulfatase"/>
</dbReference>
<dbReference type="EMBL" id="FSQW01000001">
    <property type="protein sequence ID" value="SIN59882.1"/>
    <property type="molecule type" value="Genomic_DNA"/>
</dbReference>
<dbReference type="OrthoDB" id="9815874at2"/>
<dbReference type="InterPro" id="IPR029229">
    <property type="entry name" value="Alkyl_sulf_C"/>
</dbReference>
<protein>
    <submittedName>
        <fullName evidence="8">Alkyl sulfatase BDS1, metallo-beta-lactamase superfamily</fullName>
    </submittedName>
</protein>
<reference evidence="9" key="1">
    <citation type="submission" date="2016-11" db="EMBL/GenBank/DDBJ databases">
        <authorList>
            <person name="Varghese N."/>
            <person name="Submissions S."/>
        </authorList>
    </citation>
    <scope>NUCLEOTIDE SEQUENCE [LARGE SCALE GENOMIC DNA]</scope>
    <source>
        <strain evidence="9">DSM 22363</strain>
    </source>
</reference>
<gene>
    <name evidence="8" type="ORF">SAMN02745824_0420</name>
</gene>
<dbReference type="InterPro" id="IPR036866">
    <property type="entry name" value="RibonucZ/Hydroxyglut_hydro"/>
</dbReference>
<dbReference type="Gene3D" id="3.60.15.30">
    <property type="entry name" value="Metallo-beta-lactamase domain"/>
    <property type="match status" value="1"/>
</dbReference>
<feature type="compositionally biased region" description="Low complexity" evidence="5">
    <location>
        <begin position="49"/>
        <end position="59"/>
    </location>
</feature>
<dbReference type="RefSeq" id="WP_159437010.1">
    <property type="nucleotide sequence ID" value="NZ_FSQW01000001.1"/>
</dbReference>
<evidence type="ECO:0000259" key="7">
    <source>
        <dbReference type="SMART" id="SM00849"/>
    </source>
</evidence>
<dbReference type="Gene3D" id="1.25.40.880">
    <property type="entry name" value="Alkyl sulfatase, dimerisation domain"/>
    <property type="match status" value="1"/>
</dbReference>
<dbReference type="Gene3D" id="3.30.1050.10">
    <property type="entry name" value="SCP2 sterol-binding domain"/>
    <property type="match status" value="1"/>
</dbReference>
<dbReference type="GO" id="GO:0046983">
    <property type="term" value="F:protein dimerization activity"/>
    <property type="evidence" value="ECO:0007669"/>
    <property type="project" value="InterPro"/>
</dbReference>
<evidence type="ECO:0000256" key="2">
    <source>
        <dbReference type="ARBA" id="ARBA00022801"/>
    </source>
</evidence>
<evidence type="ECO:0000256" key="4">
    <source>
        <dbReference type="ARBA" id="ARBA00033751"/>
    </source>
</evidence>
<organism evidence="8 9">
    <name type="scientific">Parasphingorhabdus marina DSM 22363</name>
    <dbReference type="NCBI Taxonomy" id="1123272"/>
    <lineage>
        <taxon>Bacteria</taxon>
        <taxon>Pseudomonadati</taxon>
        <taxon>Pseudomonadota</taxon>
        <taxon>Alphaproteobacteria</taxon>
        <taxon>Sphingomonadales</taxon>
        <taxon>Sphingomonadaceae</taxon>
        <taxon>Parasphingorhabdus</taxon>
    </lineage>
</organism>
<keyword evidence="6" id="KW-0732">Signal</keyword>
<evidence type="ECO:0000313" key="9">
    <source>
        <dbReference type="Proteomes" id="UP000185192"/>
    </source>
</evidence>
<name>A0A1N6CN09_9SPHN</name>
<dbReference type="STRING" id="1123272.SAMN02745824_0420"/>
<keyword evidence="1" id="KW-0479">Metal-binding</keyword>
<dbReference type="SMART" id="SM00849">
    <property type="entry name" value="Lactamase_B"/>
    <property type="match status" value="1"/>
</dbReference>
<keyword evidence="3" id="KW-0862">Zinc</keyword>
<dbReference type="InterPro" id="IPR044097">
    <property type="entry name" value="Bds1/SdsA1_MBL-fold"/>
</dbReference>
<feature type="domain" description="Metallo-beta-lactamase" evidence="7">
    <location>
        <begin position="173"/>
        <end position="395"/>
    </location>
</feature>
<evidence type="ECO:0000256" key="1">
    <source>
        <dbReference type="ARBA" id="ARBA00022723"/>
    </source>
</evidence>
<evidence type="ECO:0000256" key="6">
    <source>
        <dbReference type="SAM" id="SignalP"/>
    </source>
</evidence>
<keyword evidence="9" id="KW-1185">Reference proteome</keyword>
<evidence type="ECO:0000256" key="5">
    <source>
        <dbReference type="SAM" id="MobiDB-lite"/>
    </source>
</evidence>
<dbReference type="GO" id="GO:0018741">
    <property type="term" value="F:linear primary-alkylsulfatase activity"/>
    <property type="evidence" value="ECO:0007669"/>
    <property type="project" value="InterPro"/>
</dbReference>